<dbReference type="EMBL" id="JARPUR010000001">
    <property type="protein sequence ID" value="KAK4885099.1"/>
    <property type="molecule type" value="Genomic_DNA"/>
</dbReference>
<accession>A0AAN7PFX6</accession>
<evidence type="ECO:0000256" key="1">
    <source>
        <dbReference type="SAM" id="MobiDB-lite"/>
    </source>
</evidence>
<protein>
    <submittedName>
        <fullName evidence="2">Uncharacterized protein</fullName>
    </submittedName>
</protein>
<gene>
    <name evidence="2" type="ORF">RN001_001370</name>
</gene>
<feature type="region of interest" description="Disordered" evidence="1">
    <location>
        <begin position="100"/>
        <end position="119"/>
    </location>
</feature>
<sequence length="177" mass="19770">MIDSPGYHNDLLRHKALEIIKDELEKTYKHSFSTDEILYTVTNLRTQFADNLRKIKKGVSSGSHGDVEKLVAKVANLDSNNVIEEGEYVLSDGGTLTSIEEKDNEETGTESRPENKPLPMIKTTVTSTSLGTTQKSRKRKADAADDINQSMIDAIRKISEDIGLLFRYRFLYAACVG</sequence>
<organism evidence="2 3">
    <name type="scientific">Aquatica leii</name>
    <dbReference type="NCBI Taxonomy" id="1421715"/>
    <lineage>
        <taxon>Eukaryota</taxon>
        <taxon>Metazoa</taxon>
        <taxon>Ecdysozoa</taxon>
        <taxon>Arthropoda</taxon>
        <taxon>Hexapoda</taxon>
        <taxon>Insecta</taxon>
        <taxon>Pterygota</taxon>
        <taxon>Neoptera</taxon>
        <taxon>Endopterygota</taxon>
        <taxon>Coleoptera</taxon>
        <taxon>Polyphaga</taxon>
        <taxon>Elateriformia</taxon>
        <taxon>Elateroidea</taxon>
        <taxon>Lampyridae</taxon>
        <taxon>Luciolinae</taxon>
        <taxon>Aquatica</taxon>
    </lineage>
</organism>
<proteinExistence type="predicted"/>
<dbReference type="Proteomes" id="UP001353858">
    <property type="component" value="Unassembled WGS sequence"/>
</dbReference>
<evidence type="ECO:0000313" key="3">
    <source>
        <dbReference type="Proteomes" id="UP001353858"/>
    </source>
</evidence>
<reference evidence="3" key="1">
    <citation type="submission" date="2023-01" db="EMBL/GenBank/DDBJ databases">
        <title>Key to firefly adult light organ development and bioluminescence: homeobox transcription factors regulate luciferase expression and transportation to peroxisome.</title>
        <authorList>
            <person name="Fu X."/>
        </authorList>
    </citation>
    <scope>NUCLEOTIDE SEQUENCE [LARGE SCALE GENOMIC DNA]</scope>
</reference>
<evidence type="ECO:0000313" key="2">
    <source>
        <dbReference type="EMBL" id="KAK4885099.1"/>
    </source>
</evidence>
<dbReference type="AlphaFoldDB" id="A0AAN7PFX6"/>
<keyword evidence="3" id="KW-1185">Reference proteome</keyword>
<comment type="caution">
    <text evidence="2">The sequence shown here is derived from an EMBL/GenBank/DDBJ whole genome shotgun (WGS) entry which is preliminary data.</text>
</comment>
<name>A0AAN7PFX6_9COLE</name>